<dbReference type="GO" id="GO:0008616">
    <property type="term" value="P:tRNA queuosine(34) biosynthetic process"/>
    <property type="evidence" value="ECO:0007669"/>
    <property type="project" value="UniProtKB-UniRule"/>
</dbReference>
<protein>
    <recommendedName>
        <fullName evidence="11 13">S-adenosylmethionine:tRNA ribosyltransferase-isomerase</fullName>
        <ecNumber evidence="10 13">2.4.99.17</ecNumber>
    </recommendedName>
    <alternativeName>
        <fullName evidence="12 13">Queuosine biosynthesis protein QueA</fullName>
    </alternativeName>
</protein>
<reference evidence="14 15" key="1">
    <citation type="submission" date="2018-02" db="EMBL/GenBank/DDBJ databases">
        <title>Comparative genomes isolates from brazilian mangrove.</title>
        <authorList>
            <person name="Araujo J.E."/>
            <person name="Taketani R.G."/>
            <person name="Silva M.C.P."/>
            <person name="Loureco M.V."/>
            <person name="Andreote F.D."/>
        </authorList>
    </citation>
    <scope>NUCLEOTIDE SEQUENCE [LARGE SCALE GENOMIC DNA]</scope>
    <source>
        <strain evidence="14 15">Hex-1 MGV</strain>
    </source>
</reference>
<comment type="caution">
    <text evidence="14">The sequence shown here is derived from an EMBL/GenBank/DDBJ whole genome shotgun (WGS) entry which is preliminary data.</text>
</comment>
<dbReference type="EMBL" id="PUHY01000014">
    <property type="protein sequence ID" value="PQO30532.1"/>
    <property type="molecule type" value="Genomic_DNA"/>
</dbReference>
<organism evidence="14 15">
    <name type="scientific">Blastopirellula marina</name>
    <dbReference type="NCBI Taxonomy" id="124"/>
    <lineage>
        <taxon>Bacteria</taxon>
        <taxon>Pseudomonadati</taxon>
        <taxon>Planctomycetota</taxon>
        <taxon>Planctomycetia</taxon>
        <taxon>Pirellulales</taxon>
        <taxon>Pirellulaceae</taxon>
        <taxon>Blastopirellula</taxon>
    </lineage>
</organism>
<dbReference type="InterPro" id="IPR003699">
    <property type="entry name" value="QueA"/>
</dbReference>
<dbReference type="Proteomes" id="UP000238322">
    <property type="component" value="Unassembled WGS sequence"/>
</dbReference>
<evidence type="ECO:0000256" key="6">
    <source>
        <dbReference type="ARBA" id="ARBA00022691"/>
    </source>
</evidence>
<dbReference type="FunFam" id="3.40.1780.10:FF:000001">
    <property type="entry name" value="S-adenosylmethionine:tRNA ribosyltransferase-isomerase"/>
    <property type="match status" value="1"/>
</dbReference>
<dbReference type="UniPathway" id="UPA00392"/>
<evidence type="ECO:0000256" key="8">
    <source>
        <dbReference type="ARBA" id="ARBA00052751"/>
    </source>
</evidence>
<keyword evidence="14" id="KW-0413">Isomerase</keyword>
<evidence type="ECO:0000256" key="1">
    <source>
        <dbReference type="ARBA" id="ARBA00004496"/>
    </source>
</evidence>
<dbReference type="Gene3D" id="3.40.1780.10">
    <property type="entry name" value="QueA-like"/>
    <property type="match status" value="1"/>
</dbReference>
<evidence type="ECO:0000256" key="10">
    <source>
        <dbReference type="ARBA" id="ARBA00066503"/>
    </source>
</evidence>
<evidence type="ECO:0000256" key="9">
    <source>
        <dbReference type="ARBA" id="ARBA00061210"/>
    </source>
</evidence>
<dbReference type="SUPFAM" id="SSF111337">
    <property type="entry name" value="QueA-like"/>
    <property type="match status" value="1"/>
</dbReference>
<dbReference type="OrthoDB" id="9805933at2"/>
<evidence type="ECO:0000256" key="12">
    <source>
        <dbReference type="ARBA" id="ARBA00076160"/>
    </source>
</evidence>
<evidence type="ECO:0000313" key="15">
    <source>
        <dbReference type="Proteomes" id="UP000238322"/>
    </source>
</evidence>
<comment type="pathway">
    <text evidence="2 13">tRNA modification; tRNA-queuosine biosynthesis.</text>
</comment>
<dbReference type="HAMAP" id="MF_00113">
    <property type="entry name" value="QueA"/>
    <property type="match status" value="1"/>
</dbReference>
<dbReference type="GO" id="GO:0005737">
    <property type="term" value="C:cytoplasm"/>
    <property type="evidence" value="ECO:0007669"/>
    <property type="project" value="UniProtKB-SubCell"/>
</dbReference>
<keyword evidence="4 13" id="KW-0963">Cytoplasm</keyword>
<gene>
    <name evidence="13" type="primary">queA</name>
    <name evidence="14" type="ORF">C5Y83_23160</name>
</gene>
<evidence type="ECO:0000256" key="5">
    <source>
        <dbReference type="ARBA" id="ARBA00022679"/>
    </source>
</evidence>
<proteinExistence type="inferred from homology"/>
<comment type="catalytic activity">
    <reaction evidence="8 13">
        <text>7-aminomethyl-7-carbaguanosine(34) in tRNA + S-adenosyl-L-methionine = epoxyqueuosine(34) in tRNA + adenine + L-methionine + 2 H(+)</text>
        <dbReference type="Rhea" id="RHEA:32155"/>
        <dbReference type="Rhea" id="RHEA-COMP:10342"/>
        <dbReference type="Rhea" id="RHEA-COMP:18582"/>
        <dbReference type="ChEBI" id="CHEBI:15378"/>
        <dbReference type="ChEBI" id="CHEBI:16708"/>
        <dbReference type="ChEBI" id="CHEBI:57844"/>
        <dbReference type="ChEBI" id="CHEBI:59789"/>
        <dbReference type="ChEBI" id="CHEBI:82833"/>
        <dbReference type="ChEBI" id="CHEBI:194443"/>
        <dbReference type="EC" id="2.4.99.17"/>
    </reaction>
</comment>
<dbReference type="RefSeq" id="WP_105332437.1">
    <property type="nucleotide sequence ID" value="NZ_PUHY01000014.1"/>
</dbReference>
<dbReference type="Gene3D" id="2.40.10.240">
    <property type="entry name" value="QueA-like"/>
    <property type="match status" value="1"/>
</dbReference>
<dbReference type="NCBIfam" id="TIGR00113">
    <property type="entry name" value="queA"/>
    <property type="match status" value="1"/>
</dbReference>
<dbReference type="InterPro" id="IPR042118">
    <property type="entry name" value="QueA_dom1"/>
</dbReference>
<evidence type="ECO:0000256" key="4">
    <source>
        <dbReference type="ARBA" id="ARBA00022490"/>
    </source>
</evidence>
<comment type="function">
    <text evidence="13">Transfers and isomerizes the ribose moiety from AdoMet to the 7-aminomethyl group of 7-deazaguanine (preQ1-tRNA) to give epoxyqueuosine (oQ-tRNA).</text>
</comment>
<comment type="similarity">
    <text evidence="9 13">Belongs to the QueA family.</text>
</comment>
<comment type="subcellular location">
    <subcellularLocation>
        <location evidence="1 13">Cytoplasm</location>
    </subcellularLocation>
</comment>
<dbReference type="InterPro" id="IPR036100">
    <property type="entry name" value="QueA_sf"/>
</dbReference>
<evidence type="ECO:0000256" key="3">
    <source>
        <dbReference type="ARBA" id="ARBA00011245"/>
    </source>
</evidence>
<sequence length="348" mass="39173">MTNIDQYDYHLPSDLIAQQPLEKRTDSRLLVVNRQTQEISHQHIRDLPELLDAGDCLVLNNTKVVPARLMGRRSMTGGRWQGLFIETDANGNWLILAKTRGKIQPGERVVLENRETREDVELELLANLGGGQWAVKPLSDEPPFDILERVGRVPLPHYIRGGEMMPEDWKQYQTVFAETPGAVAAPTAGLHFTHELLNKMAAQGVEREFVTLHVGMGTFRPIGVDDIEQHEMHYEFGEITQDTVDKLAAVKAKGGRVVSVGTTATRVLETAAADGELKPWSGKTNLFIRPPYEFKAVDALLTNFHLPKSTLLILVRTFGGDELLRQAYREAIKEEYRFYSYGDAMLIL</sequence>
<keyword evidence="6 13" id="KW-0949">S-adenosyl-L-methionine</keyword>
<dbReference type="NCBIfam" id="NF001140">
    <property type="entry name" value="PRK00147.1"/>
    <property type="match status" value="1"/>
</dbReference>
<evidence type="ECO:0000313" key="14">
    <source>
        <dbReference type="EMBL" id="PQO30532.1"/>
    </source>
</evidence>
<name>A0A2S8FEF9_9BACT</name>
<dbReference type="EC" id="2.4.99.17" evidence="10 13"/>
<accession>A0A2S8FEF9</accession>
<evidence type="ECO:0000256" key="13">
    <source>
        <dbReference type="HAMAP-Rule" id="MF_00113"/>
    </source>
</evidence>
<dbReference type="PANTHER" id="PTHR30307:SF0">
    <property type="entry name" value="S-ADENOSYLMETHIONINE:TRNA RIBOSYLTRANSFERASE-ISOMERASE"/>
    <property type="match status" value="1"/>
</dbReference>
<dbReference type="Pfam" id="PF02547">
    <property type="entry name" value="Queuosine_synth"/>
    <property type="match status" value="1"/>
</dbReference>
<keyword evidence="7 13" id="KW-0671">Queuosine biosynthesis</keyword>
<evidence type="ECO:0000256" key="11">
    <source>
        <dbReference type="ARBA" id="ARBA00069325"/>
    </source>
</evidence>
<evidence type="ECO:0000256" key="7">
    <source>
        <dbReference type="ARBA" id="ARBA00022785"/>
    </source>
</evidence>
<dbReference type="GO" id="GO:0051075">
    <property type="term" value="F:S-adenosylmethionine:tRNA ribosyltransferase-isomerase activity"/>
    <property type="evidence" value="ECO:0007669"/>
    <property type="project" value="UniProtKB-EC"/>
</dbReference>
<comment type="subunit">
    <text evidence="3 13">Monomer.</text>
</comment>
<dbReference type="AlphaFoldDB" id="A0A2S8FEF9"/>
<dbReference type="InterPro" id="IPR042119">
    <property type="entry name" value="QueA_dom2"/>
</dbReference>
<keyword evidence="5 13" id="KW-0808">Transferase</keyword>
<evidence type="ECO:0000256" key="2">
    <source>
        <dbReference type="ARBA" id="ARBA00004691"/>
    </source>
</evidence>
<dbReference type="PANTHER" id="PTHR30307">
    <property type="entry name" value="S-ADENOSYLMETHIONINE:TRNA RIBOSYLTRANSFERASE-ISOMERASE"/>
    <property type="match status" value="1"/>
</dbReference>